<sequence length="624" mass="68489">MALSLGAAIYIAVKPLIKIFLNGSMGFILAKKNILSVETCQNLSVVIVNYLMPCLIFNKVLSSLDSSDLQTIGVLLLTAVLYQLVGFFFSLTVKATTPNPKYWVGGLLIAGIFTNSGDLPIAYITTLSGGSPFTADDGNKGIAYCVLFLAVFIFSMFNLGMFRMVQRDFIVKGNDIEKGVYDPDVDSPPGLLPLFQTLKSHLVIAWGQLTKKQQKEAQPSTAARGGSGDNLTSEQPLQPQQQQQQQQQSQDTKTSTLIVDVESPVSETHKNYEEPTPLELSGAGLSLGLTQVATNSSYVSNRSNTARLKPITSYLAKKTVLGLGTLNSDSDEESEELDLQPSENINDVIDAYAPTPRLRQTGSCIDELEEVTSTNTPDIVINDKDAGVLEKITTNGSKATLKHGKWKQRVHNFEVKFNHFIHKYHLTMLWELIKNFKQTPSAALIVSIVFTMIPPIRHAFYIPPELKSSGTIHEAPDEGPILGFVMDFTSFVGNATVPIGLSLLGATMARLKIGKLPDGFWKSILLMAVFKLIVLPIIAIAWTEKMKQLNWISPDNYMAMFVMIVSSGVPTATSQVYLTAIYMPKGGDIKEMDCLAAYLICQYILLVFSMTILLTYTLKNVLGL</sequence>
<feature type="transmembrane region" description="Helical" evidence="6">
    <location>
        <begin position="442"/>
        <end position="461"/>
    </location>
</feature>
<evidence type="ECO:0008006" key="9">
    <source>
        <dbReference type="Google" id="ProtNLM"/>
    </source>
</evidence>
<feature type="region of interest" description="Disordered" evidence="5">
    <location>
        <begin position="214"/>
        <end position="255"/>
    </location>
</feature>
<dbReference type="STRING" id="1173061.A0A0J9XA17"/>
<evidence type="ECO:0000256" key="3">
    <source>
        <dbReference type="ARBA" id="ARBA00022989"/>
    </source>
</evidence>
<evidence type="ECO:0000313" key="7">
    <source>
        <dbReference type="EMBL" id="CDO54026.1"/>
    </source>
</evidence>
<feature type="transmembrane region" description="Helical" evidence="6">
    <location>
        <begin position="72"/>
        <end position="90"/>
    </location>
</feature>
<dbReference type="PANTHER" id="PTHR31274">
    <property type="entry name" value="PROTEIN ECM3"/>
    <property type="match status" value="1"/>
</dbReference>
<dbReference type="PANTHER" id="PTHR31274:SF1">
    <property type="entry name" value="AGL149CP"/>
    <property type="match status" value="1"/>
</dbReference>
<dbReference type="InterPro" id="IPR004776">
    <property type="entry name" value="Mem_transp_PIN-like"/>
</dbReference>
<feature type="compositionally biased region" description="Low complexity" evidence="5">
    <location>
        <begin position="235"/>
        <end position="250"/>
    </location>
</feature>
<name>A0A0J9XA17_GEOCN</name>
<dbReference type="OrthoDB" id="435607at2759"/>
<evidence type="ECO:0000256" key="2">
    <source>
        <dbReference type="ARBA" id="ARBA00022692"/>
    </source>
</evidence>
<organism evidence="7 8">
    <name type="scientific">Geotrichum candidum</name>
    <name type="common">Oospora lactis</name>
    <name type="synonym">Dipodascus geotrichum</name>
    <dbReference type="NCBI Taxonomy" id="1173061"/>
    <lineage>
        <taxon>Eukaryota</taxon>
        <taxon>Fungi</taxon>
        <taxon>Dikarya</taxon>
        <taxon>Ascomycota</taxon>
        <taxon>Saccharomycotina</taxon>
        <taxon>Dipodascomycetes</taxon>
        <taxon>Dipodascales</taxon>
        <taxon>Dipodascaceae</taxon>
        <taxon>Geotrichum</taxon>
    </lineage>
</organism>
<gene>
    <name evidence="7" type="ORF">BN980_GECA06s03541g</name>
</gene>
<feature type="transmembrane region" description="Helical" evidence="6">
    <location>
        <begin position="595"/>
        <end position="618"/>
    </location>
</feature>
<comment type="caution">
    <text evidence="7">The sequence shown here is derived from an EMBL/GenBank/DDBJ whole genome shotgun (WGS) entry which is preliminary data.</text>
</comment>
<feature type="transmembrane region" description="Helical" evidence="6">
    <location>
        <begin position="102"/>
        <end position="121"/>
    </location>
</feature>
<dbReference type="EMBL" id="CCBN010000006">
    <property type="protein sequence ID" value="CDO54026.1"/>
    <property type="molecule type" value="Genomic_DNA"/>
</dbReference>
<dbReference type="GO" id="GO:0016020">
    <property type="term" value="C:membrane"/>
    <property type="evidence" value="ECO:0007669"/>
    <property type="project" value="UniProtKB-SubCell"/>
</dbReference>
<evidence type="ECO:0000256" key="6">
    <source>
        <dbReference type="SAM" id="Phobius"/>
    </source>
</evidence>
<evidence type="ECO:0000256" key="5">
    <source>
        <dbReference type="SAM" id="MobiDB-lite"/>
    </source>
</evidence>
<evidence type="ECO:0000256" key="4">
    <source>
        <dbReference type="ARBA" id="ARBA00023136"/>
    </source>
</evidence>
<proteinExistence type="predicted"/>
<feature type="transmembrane region" description="Helical" evidence="6">
    <location>
        <begin position="481"/>
        <end position="504"/>
    </location>
</feature>
<keyword evidence="4 6" id="KW-0472">Membrane</keyword>
<dbReference type="Pfam" id="PF03547">
    <property type="entry name" value="Mem_trans"/>
    <property type="match status" value="1"/>
</dbReference>
<dbReference type="GO" id="GO:0055085">
    <property type="term" value="P:transmembrane transport"/>
    <property type="evidence" value="ECO:0007669"/>
    <property type="project" value="InterPro"/>
</dbReference>
<dbReference type="InterPro" id="IPR040254">
    <property type="entry name" value="Ecm3-like"/>
</dbReference>
<comment type="subcellular location">
    <subcellularLocation>
        <location evidence="1">Membrane</location>
        <topology evidence="1">Multi-pass membrane protein</topology>
    </subcellularLocation>
</comment>
<evidence type="ECO:0000256" key="1">
    <source>
        <dbReference type="ARBA" id="ARBA00004141"/>
    </source>
</evidence>
<keyword evidence="2 6" id="KW-0812">Transmembrane</keyword>
<dbReference type="AlphaFoldDB" id="A0A0J9XA17"/>
<dbReference type="Proteomes" id="UP000242525">
    <property type="component" value="Unassembled WGS sequence"/>
</dbReference>
<accession>A0A0J9XA17</accession>
<evidence type="ECO:0000313" key="8">
    <source>
        <dbReference type="Proteomes" id="UP000242525"/>
    </source>
</evidence>
<feature type="transmembrane region" description="Helical" evidence="6">
    <location>
        <begin position="524"/>
        <end position="542"/>
    </location>
</feature>
<keyword evidence="3 6" id="KW-1133">Transmembrane helix</keyword>
<feature type="transmembrane region" description="Helical" evidence="6">
    <location>
        <begin position="141"/>
        <end position="162"/>
    </location>
</feature>
<protein>
    <recommendedName>
        <fullName evidence="9">Auxin efflux carrier</fullName>
    </recommendedName>
</protein>
<feature type="transmembrane region" description="Helical" evidence="6">
    <location>
        <begin position="557"/>
        <end position="583"/>
    </location>
</feature>
<reference evidence="7" key="1">
    <citation type="submission" date="2014-03" db="EMBL/GenBank/DDBJ databases">
        <authorList>
            <person name="Casaregola S."/>
        </authorList>
    </citation>
    <scope>NUCLEOTIDE SEQUENCE [LARGE SCALE GENOMIC DNA]</scope>
    <source>
        <strain evidence="7">CLIB 918</strain>
    </source>
</reference>
<keyword evidence="8" id="KW-1185">Reference proteome</keyword>
<feature type="transmembrane region" description="Helical" evidence="6">
    <location>
        <begin position="6"/>
        <end position="30"/>
    </location>
</feature>